<comment type="caution">
    <text evidence="1">The sequence shown here is derived from an EMBL/GenBank/DDBJ whole genome shotgun (WGS) entry which is preliminary data.</text>
</comment>
<sequence length="121" mass="13474">MQKAIPTDLFLVSVVSNSNGTEDENITSATISEHCTHVRIHDDAGLRAIWSRVEGKPDVAFVVDSVQEPFSRLTFAKTRPCFRLTASYAAFSRRSRRLAINAFGLCDREYLARHAEPPAGH</sequence>
<evidence type="ECO:0000313" key="2">
    <source>
        <dbReference type="Proteomes" id="UP000274822"/>
    </source>
</evidence>
<dbReference type="Proteomes" id="UP000274822">
    <property type="component" value="Unassembled WGS sequence"/>
</dbReference>
<dbReference type="AlphaFoldDB" id="A0A433PRI7"/>
<feature type="non-terminal residue" evidence="1">
    <location>
        <position position="121"/>
    </location>
</feature>
<accession>A0A433PRI7</accession>
<keyword evidence="2" id="KW-1185">Reference proteome</keyword>
<reference evidence="1 2" key="1">
    <citation type="journal article" date="2018" name="New Phytol.">
        <title>Phylogenomics of Endogonaceae and evolution of mycorrhizas within Mucoromycota.</title>
        <authorList>
            <person name="Chang Y."/>
            <person name="Desiro A."/>
            <person name="Na H."/>
            <person name="Sandor L."/>
            <person name="Lipzen A."/>
            <person name="Clum A."/>
            <person name="Barry K."/>
            <person name="Grigoriev I.V."/>
            <person name="Martin F.M."/>
            <person name="Stajich J.E."/>
            <person name="Smith M.E."/>
            <person name="Bonito G."/>
            <person name="Spatafora J.W."/>
        </authorList>
    </citation>
    <scope>NUCLEOTIDE SEQUENCE [LARGE SCALE GENOMIC DNA]</scope>
    <source>
        <strain evidence="1 2">AD002</strain>
    </source>
</reference>
<dbReference type="EMBL" id="RBNJ01021199">
    <property type="protein sequence ID" value="RUS20155.1"/>
    <property type="molecule type" value="Genomic_DNA"/>
</dbReference>
<proteinExistence type="predicted"/>
<organism evidence="1 2">
    <name type="scientific">Jimgerdemannia flammicorona</name>
    <dbReference type="NCBI Taxonomy" id="994334"/>
    <lineage>
        <taxon>Eukaryota</taxon>
        <taxon>Fungi</taxon>
        <taxon>Fungi incertae sedis</taxon>
        <taxon>Mucoromycota</taxon>
        <taxon>Mucoromycotina</taxon>
        <taxon>Endogonomycetes</taxon>
        <taxon>Endogonales</taxon>
        <taxon>Endogonaceae</taxon>
        <taxon>Jimgerdemannia</taxon>
    </lineage>
</organism>
<evidence type="ECO:0000313" key="1">
    <source>
        <dbReference type="EMBL" id="RUS20155.1"/>
    </source>
</evidence>
<protein>
    <submittedName>
        <fullName evidence="1">Uncharacterized protein</fullName>
    </submittedName>
</protein>
<gene>
    <name evidence="1" type="ORF">BC938DRAFT_475611</name>
</gene>
<name>A0A433PRI7_9FUNG</name>